<dbReference type="InterPro" id="IPR011990">
    <property type="entry name" value="TPR-like_helical_dom_sf"/>
</dbReference>
<dbReference type="InterPro" id="IPR017560">
    <property type="entry name" value="Cyt_c_biogenesis_CcmI"/>
</dbReference>
<dbReference type="EMBL" id="FOSC01000001">
    <property type="protein sequence ID" value="SFJ28022.1"/>
    <property type="molecule type" value="Genomic_DNA"/>
</dbReference>
<dbReference type="InterPro" id="IPR051263">
    <property type="entry name" value="C-type_cytochrome_biogenesis"/>
</dbReference>
<evidence type="ECO:0000256" key="1">
    <source>
        <dbReference type="ARBA" id="ARBA00004196"/>
    </source>
</evidence>
<keyword evidence="5" id="KW-0175">Coiled coil</keyword>
<evidence type="ECO:0000256" key="3">
    <source>
        <dbReference type="ARBA" id="ARBA00022748"/>
    </source>
</evidence>
<evidence type="ECO:0000256" key="4">
    <source>
        <dbReference type="ARBA" id="ARBA00022803"/>
    </source>
</evidence>
<dbReference type="Gene3D" id="1.25.40.10">
    <property type="entry name" value="Tetratricopeptide repeat domain"/>
    <property type="match status" value="1"/>
</dbReference>
<evidence type="ECO:0000256" key="5">
    <source>
        <dbReference type="SAM" id="Coils"/>
    </source>
</evidence>
<keyword evidence="4" id="KW-0802">TPR repeat</keyword>
<dbReference type="NCBIfam" id="TIGR03142">
    <property type="entry name" value="cytochro_ccmI"/>
    <property type="match status" value="1"/>
</dbReference>
<organism evidence="7 8">
    <name type="scientific">Marinobacter persicus</name>
    <dbReference type="NCBI Taxonomy" id="930118"/>
    <lineage>
        <taxon>Bacteria</taxon>
        <taxon>Pseudomonadati</taxon>
        <taxon>Pseudomonadota</taxon>
        <taxon>Gammaproteobacteria</taxon>
        <taxon>Pseudomonadales</taxon>
        <taxon>Marinobacteraceae</taxon>
        <taxon>Marinobacter</taxon>
    </lineage>
</organism>
<dbReference type="GO" id="GO:0005886">
    <property type="term" value="C:plasma membrane"/>
    <property type="evidence" value="ECO:0007669"/>
    <property type="project" value="TreeGrafter"/>
</dbReference>
<dbReference type="GO" id="GO:0030313">
    <property type="term" value="C:cell envelope"/>
    <property type="evidence" value="ECO:0007669"/>
    <property type="project" value="UniProtKB-SubCell"/>
</dbReference>
<feature type="domain" description="Cytochrome c-type biogenesis protein H TPR" evidence="6">
    <location>
        <begin position="148"/>
        <end position="262"/>
    </location>
</feature>
<dbReference type="AlphaFoldDB" id="A0A1I3Q333"/>
<proteinExistence type="predicted"/>
<keyword evidence="2" id="KW-0677">Repeat</keyword>
<dbReference type="PANTHER" id="PTHR47870:SF4">
    <property type="entry name" value="CYTOCHROME C-TYPE BIOGENESIS PROTEIN CYCH"/>
    <property type="match status" value="1"/>
</dbReference>
<evidence type="ECO:0000259" key="6">
    <source>
        <dbReference type="Pfam" id="PF23914"/>
    </source>
</evidence>
<dbReference type="OrthoDB" id="9776053at2"/>
<keyword evidence="8" id="KW-1185">Reference proteome</keyword>
<reference evidence="7 8" key="1">
    <citation type="submission" date="2016-10" db="EMBL/GenBank/DDBJ databases">
        <authorList>
            <person name="de Groot N.N."/>
        </authorList>
    </citation>
    <scope>NUCLEOTIDE SEQUENCE [LARGE SCALE GENOMIC DNA]</scope>
    <source>
        <strain evidence="7 8">IBRC-M 10445</strain>
    </source>
</reference>
<name>A0A1I3Q333_9GAMM</name>
<dbReference type="SUPFAM" id="SSF48452">
    <property type="entry name" value="TPR-like"/>
    <property type="match status" value="1"/>
</dbReference>
<sequence length="296" mass="33305">MTMLWLSIGTLLLIALWFLSLPLRRARAIHDWQQGFETDDRAEEQNLAVYERRLAALESACERGEVDVARFEESRHELERNLLEDTEARRRVPLRNPLAGRFVIPLVITALIAATVTGYRWVGANGDLALYAVVQEVLNPPGASPENLIVRLEEQAESQPDNPKVWALLFPLYQKVGQPDRSIRALERLIELEGRRADLLAQLAQLKFYVAGGSLTYEVQALVDETLDKDPRQPTVLGMLGVEAFDDGRYEQAIGYWRRALAGFEDSASAEVIRKGIAVARQRLEETANGAERVTD</sequence>
<comment type="subcellular location">
    <subcellularLocation>
        <location evidence="1">Cell envelope</location>
    </subcellularLocation>
</comment>
<accession>A0A1I3Q333</accession>
<dbReference type="InterPro" id="IPR056413">
    <property type="entry name" value="TPR_CcmH_CycH"/>
</dbReference>
<dbReference type="GO" id="GO:0017004">
    <property type="term" value="P:cytochrome complex assembly"/>
    <property type="evidence" value="ECO:0007669"/>
    <property type="project" value="UniProtKB-KW"/>
</dbReference>
<evidence type="ECO:0000256" key="2">
    <source>
        <dbReference type="ARBA" id="ARBA00022737"/>
    </source>
</evidence>
<dbReference type="Pfam" id="PF23914">
    <property type="entry name" value="TPR_CcmH_CycH"/>
    <property type="match status" value="1"/>
</dbReference>
<dbReference type="Proteomes" id="UP000199445">
    <property type="component" value="Unassembled WGS sequence"/>
</dbReference>
<keyword evidence="3" id="KW-0201">Cytochrome c-type biogenesis</keyword>
<dbReference type="PANTHER" id="PTHR47870">
    <property type="entry name" value="CYTOCHROME C-TYPE BIOGENESIS PROTEIN CCMH"/>
    <property type="match status" value="1"/>
</dbReference>
<gene>
    <name evidence="7" type="ORF">SAMN05216429_101392</name>
</gene>
<protein>
    <submittedName>
        <fullName evidence="7">Cytochrome c-type biogenesis protein CcmH</fullName>
    </submittedName>
</protein>
<evidence type="ECO:0000313" key="7">
    <source>
        <dbReference type="EMBL" id="SFJ28022.1"/>
    </source>
</evidence>
<evidence type="ECO:0000313" key="8">
    <source>
        <dbReference type="Proteomes" id="UP000199445"/>
    </source>
</evidence>
<feature type="coiled-coil region" evidence="5">
    <location>
        <begin position="40"/>
        <end position="81"/>
    </location>
</feature>